<feature type="domain" description="ABC transporter" evidence="3">
    <location>
        <begin position="257"/>
        <end position="476"/>
    </location>
</feature>
<dbReference type="Gene3D" id="3.40.50.300">
    <property type="entry name" value="P-loop containing nucleotide triphosphate hydrolases"/>
    <property type="match status" value="2"/>
</dbReference>
<keyword evidence="5" id="KW-1185">Reference proteome</keyword>
<protein>
    <submittedName>
        <fullName evidence="4">ATP-binding cassette domain-containing protein</fullName>
    </submittedName>
</protein>
<dbReference type="InterPro" id="IPR003593">
    <property type="entry name" value="AAA+_ATPase"/>
</dbReference>
<dbReference type="SMART" id="SM00382">
    <property type="entry name" value="AAA"/>
    <property type="match status" value="2"/>
</dbReference>
<dbReference type="EMBL" id="JBCLPP010000031">
    <property type="protein sequence ID" value="MEY8246061.1"/>
    <property type="molecule type" value="Genomic_DNA"/>
</dbReference>
<feature type="domain" description="ABC transporter" evidence="3">
    <location>
        <begin position="5"/>
        <end position="235"/>
    </location>
</feature>
<dbReference type="PROSITE" id="PS00211">
    <property type="entry name" value="ABC_TRANSPORTER_1"/>
    <property type="match status" value="1"/>
</dbReference>
<dbReference type="RefSeq" id="WP_148464432.1">
    <property type="nucleotide sequence ID" value="NZ_JBCLPP010000031.1"/>
</dbReference>
<evidence type="ECO:0000313" key="5">
    <source>
        <dbReference type="Proteomes" id="UP001565200"/>
    </source>
</evidence>
<dbReference type="SUPFAM" id="SSF52540">
    <property type="entry name" value="P-loop containing nucleoside triphosphate hydrolases"/>
    <property type="match status" value="2"/>
</dbReference>
<dbReference type="GO" id="GO:0005524">
    <property type="term" value="F:ATP binding"/>
    <property type="evidence" value="ECO:0007669"/>
    <property type="project" value="UniProtKB-KW"/>
</dbReference>
<accession>A0ABV4CZ16</accession>
<gene>
    <name evidence="4" type="ORF">AAK873_10600</name>
</gene>
<dbReference type="PANTHER" id="PTHR43158:SF2">
    <property type="entry name" value="SKFA PEPTIDE EXPORT ATP-BINDING PROTEIN SKFE"/>
    <property type="match status" value="1"/>
</dbReference>
<keyword evidence="1" id="KW-0547">Nucleotide-binding</keyword>
<name>A0ABV4CZ16_9BACT</name>
<sequence length="476" mass="53003">MKELIKLQSGTLRYIGVELKNPHHVTIPEGVTVIIGPNGSGKSTLGRIIEKGWNIMTNAISSAKGKPSITYVEFNDIHSLSGCHVEYYQQRNEATMNDEVPTVKDIMSDKIDLPLWDRLCRQLNIDGIENKKLNYLSSGELRKLLIINTLMSSPDIIIIDNPYIGLDAPSRKLLDEAVAGISASGTSVIMLLCNPNELPPCTDTVIPLTGLTIGAPIACSGNVEALRSRLMSLMDFAIDTDRLPKSPHKPATHEVTLQMNCCNVRYGNRHIIKNESWKILNGECWALAGPNGCGKSVLLSLIYADNPQAYSNDIVIFDRKRGTGESIWDIKSRIGYVSPEMHLYFRHNGTVAEVIAQGLSNTSGNFARITPLAKEAAWRWIDLFHLEKLAERRYNTLSTGEQRLVLIARTLIKHPDLLIFDEPLHGLDSARKRSVKAAINSLVKRDKLTLIYVTHFLPEVPECVTHTKTLQKLKNV</sequence>
<comment type="caution">
    <text evidence="4">The sequence shown here is derived from an EMBL/GenBank/DDBJ whole genome shotgun (WGS) entry which is preliminary data.</text>
</comment>
<proteinExistence type="predicted"/>
<organism evidence="4 5">
    <name type="scientific">Heminiphilus faecis</name>
    <dbReference type="NCBI Taxonomy" id="2601703"/>
    <lineage>
        <taxon>Bacteria</taxon>
        <taxon>Pseudomonadati</taxon>
        <taxon>Bacteroidota</taxon>
        <taxon>Bacteroidia</taxon>
        <taxon>Bacteroidales</taxon>
        <taxon>Muribaculaceae</taxon>
        <taxon>Heminiphilus</taxon>
    </lineage>
</organism>
<dbReference type="InterPro" id="IPR027417">
    <property type="entry name" value="P-loop_NTPase"/>
</dbReference>
<dbReference type="PANTHER" id="PTHR43158">
    <property type="entry name" value="SKFA PEPTIDE EXPORT ATP-BINDING PROTEIN SKFE"/>
    <property type="match status" value="1"/>
</dbReference>
<dbReference type="Pfam" id="PF00005">
    <property type="entry name" value="ABC_tran"/>
    <property type="match status" value="2"/>
</dbReference>
<evidence type="ECO:0000313" key="4">
    <source>
        <dbReference type="EMBL" id="MEY8246061.1"/>
    </source>
</evidence>
<evidence type="ECO:0000256" key="2">
    <source>
        <dbReference type="ARBA" id="ARBA00022840"/>
    </source>
</evidence>
<dbReference type="PROSITE" id="PS50893">
    <property type="entry name" value="ABC_TRANSPORTER_2"/>
    <property type="match status" value="2"/>
</dbReference>
<dbReference type="InterPro" id="IPR017871">
    <property type="entry name" value="ABC_transporter-like_CS"/>
</dbReference>
<keyword evidence="2 4" id="KW-0067">ATP-binding</keyword>
<evidence type="ECO:0000256" key="1">
    <source>
        <dbReference type="ARBA" id="ARBA00022741"/>
    </source>
</evidence>
<dbReference type="CDD" id="cd00267">
    <property type="entry name" value="ABC_ATPase"/>
    <property type="match status" value="1"/>
</dbReference>
<dbReference type="InterPro" id="IPR003439">
    <property type="entry name" value="ABC_transporter-like_ATP-bd"/>
</dbReference>
<evidence type="ECO:0000259" key="3">
    <source>
        <dbReference type="PROSITE" id="PS50893"/>
    </source>
</evidence>
<dbReference type="Proteomes" id="UP001565200">
    <property type="component" value="Unassembled WGS sequence"/>
</dbReference>
<reference evidence="4 5" key="1">
    <citation type="submission" date="2024-03" db="EMBL/GenBank/DDBJ databases">
        <title>Mouse gut bacterial collection (mGBC) of GemPharmatech.</title>
        <authorList>
            <person name="He Y."/>
            <person name="Dong L."/>
            <person name="Wu D."/>
            <person name="Gao X."/>
            <person name="Lin Z."/>
        </authorList>
    </citation>
    <scope>NUCLEOTIDE SEQUENCE [LARGE SCALE GENOMIC DNA]</scope>
    <source>
        <strain evidence="4 5">54-13</strain>
    </source>
</reference>